<accession>A0A2S2E460</accession>
<gene>
    <name evidence="3" type="ORF">HMF8227_01976</name>
</gene>
<feature type="transmembrane region" description="Helical" evidence="1">
    <location>
        <begin position="95"/>
        <end position="115"/>
    </location>
</feature>
<dbReference type="KEGG" id="salh:HMF8227_01976"/>
<dbReference type="PANTHER" id="PTHR28008">
    <property type="entry name" value="DOMAIN PROTEIN, PUTATIVE (AFU_ORTHOLOGUE AFUA_3G10980)-RELATED"/>
    <property type="match status" value="1"/>
</dbReference>
<feature type="transmembrane region" description="Helical" evidence="1">
    <location>
        <begin position="43"/>
        <end position="60"/>
    </location>
</feature>
<evidence type="ECO:0000313" key="4">
    <source>
        <dbReference type="Proteomes" id="UP000245728"/>
    </source>
</evidence>
<sequence>MPVRRYIRHQGFFALLIAALVLLFALLWAPADNLPVRGGNDKLHHGLYFMGLCVLMKLSLRLKDQWLVGLLFSIAVLSELSQYSLPYRSASWGDLLADSLGIALGYGMIFSVYFIKRRKLCGS</sequence>
<reference evidence="3 4" key="1">
    <citation type="submission" date="2018-05" db="EMBL/GenBank/DDBJ databases">
        <title>Salinimonas sp. HMF8227 Genome sequencing and assembly.</title>
        <authorList>
            <person name="Kang H."/>
            <person name="Kang J."/>
            <person name="Cha I."/>
            <person name="Kim H."/>
            <person name="Joh K."/>
        </authorList>
    </citation>
    <scope>NUCLEOTIDE SEQUENCE [LARGE SCALE GENOMIC DNA]</scope>
    <source>
        <strain evidence="3 4">HMF8227</strain>
    </source>
</reference>
<feature type="domain" description="VanZ-like" evidence="2">
    <location>
        <begin position="45"/>
        <end position="110"/>
    </location>
</feature>
<keyword evidence="4" id="KW-1185">Reference proteome</keyword>
<dbReference type="Proteomes" id="UP000245728">
    <property type="component" value="Chromosome"/>
</dbReference>
<dbReference type="PANTHER" id="PTHR28008:SF1">
    <property type="entry name" value="DOMAIN PROTEIN, PUTATIVE (AFU_ORTHOLOGUE AFUA_3G10980)-RELATED"/>
    <property type="match status" value="1"/>
</dbReference>
<keyword evidence="1" id="KW-0472">Membrane</keyword>
<feature type="transmembrane region" description="Helical" evidence="1">
    <location>
        <begin position="67"/>
        <end position="83"/>
    </location>
</feature>
<evidence type="ECO:0000313" key="3">
    <source>
        <dbReference type="EMBL" id="AWL12446.1"/>
    </source>
</evidence>
<dbReference type="Pfam" id="PF04892">
    <property type="entry name" value="VanZ"/>
    <property type="match status" value="1"/>
</dbReference>
<proteinExistence type="predicted"/>
<keyword evidence="1" id="KW-0812">Transmembrane</keyword>
<dbReference type="InterPro" id="IPR006976">
    <property type="entry name" value="VanZ-like"/>
</dbReference>
<dbReference type="EMBL" id="CP029347">
    <property type="protein sequence ID" value="AWL12446.1"/>
    <property type="molecule type" value="Genomic_DNA"/>
</dbReference>
<evidence type="ECO:0000256" key="1">
    <source>
        <dbReference type="SAM" id="Phobius"/>
    </source>
</evidence>
<organism evidence="3 4">
    <name type="scientific">Saliniradius amylolyticus</name>
    <dbReference type="NCBI Taxonomy" id="2183582"/>
    <lineage>
        <taxon>Bacteria</taxon>
        <taxon>Pseudomonadati</taxon>
        <taxon>Pseudomonadota</taxon>
        <taxon>Gammaproteobacteria</taxon>
        <taxon>Alteromonadales</taxon>
        <taxon>Alteromonadaceae</taxon>
        <taxon>Saliniradius</taxon>
    </lineage>
</organism>
<evidence type="ECO:0000259" key="2">
    <source>
        <dbReference type="Pfam" id="PF04892"/>
    </source>
</evidence>
<protein>
    <recommendedName>
        <fullName evidence="2">VanZ-like domain-containing protein</fullName>
    </recommendedName>
</protein>
<name>A0A2S2E460_9ALTE</name>
<dbReference type="AlphaFoldDB" id="A0A2S2E460"/>
<feature type="transmembrane region" description="Helical" evidence="1">
    <location>
        <begin position="12"/>
        <end position="31"/>
    </location>
</feature>
<keyword evidence="1" id="KW-1133">Transmembrane helix</keyword>